<dbReference type="EMBL" id="AFRT01000106">
    <property type="protein sequence ID" value="ELU45305.1"/>
    <property type="molecule type" value="Genomic_DNA"/>
</dbReference>
<accession>L8X548</accession>
<reference evidence="3 4" key="1">
    <citation type="journal article" date="2013" name="Nat. Commun.">
        <title>The evolution and pathogenic mechanisms of the rice sheath blight pathogen.</title>
        <authorList>
            <person name="Zheng A."/>
            <person name="Lin R."/>
            <person name="Xu L."/>
            <person name="Qin P."/>
            <person name="Tang C."/>
            <person name="Ai P."/>
            <person name="Zhang D."/>
            <person name="Liu Y."/>
            <person name="Sun Z."/>
            <person name="Feng H."/>
            <person name="Wang Y."/>
            <person name="Chen Y."/>
            <person name="Liang X."/>
            <person name="Fu R."/>
            <person name="Li Q."/>
            <person name="Zhang J."/>
            <person name="Yu X."/>
            <person name="Xie Z."/>
            <person name="Ding L."/>
            <person name="Guan P."/>
            <person name="Tang J."/>
            <person name="Liang Y."/>
            <person name="Wang S."/>
            <person name="Deng Q."/>
            <person name="Li S."/>
            <person name="Zhu J."/>
            <person name="Wang L."/>
            <person name="Liu H."/>
            <person name="Li P."/>
        </authorList>
    </citation>
    <scope>NUCLEOTIDE SEQUENCE [LARGE SCALE GENOMIC DNA]</scope>
    <source>
        <strain evidence="4">AG-1 IA</strain>
    </source>
</reference>
<gene>
    <name evidence="3" type="ORF">AG1IA_00665</name>
</gene>
<comment type="caution">
    <text evidence="3">The sequence shown here is derived from an EMBL/GenBank/DDBJ whole genome shotgun (WGS) entry which is preliminary data.</text>
</comment>
<keyword evidence="4" id="KW-1185">Reference proteome</keyword>
<evidence type="ECO:0000313" key="3">
    <source>
        <dbReference type="EMBL" id="ELU45305.1"/>
    </source>
</evidence>
<dbReference type="HOGENOM" id="CLU_1391070_0_0_1"/>
<name>L8X548_THACA</name>
<protein>
    <submittedName>
        <fullName evidence="3">Uncharacterized protein</fullName>
    </submittedName>
</protein>
<organism evidence="3 4">
    <name type="scientific">Thanatephorus cucumeris (strain AG1-IA)</name>
    <name type="common">Rice sheath blight fungus</name>
    <name type="synonym">Rhizoctonia solani</name>
    <dbReference type="NCBI Taxonomy" id="983506"/>
    <lineage>
        <taxon>Eukaryota</taxon>
        <taxon>Fungi</taxon>
        <taxon>Dikarya</taxon>
        <taxon>Basidiomycota</taxon>
        <taxon>Agaricomycotina</taxon>
        <taxon>Agaricomycetes</taxon>
        <taxon>Cantharellales</taxon>
        <taxon>Ceratobasidiaceae</taxon>
        <taxon>Rhizoctonia</taxon>
        <taxon>Rhizoctonia solani AG-1</taxon>
    </lineage>
</organism>
<dbReference type="AlphaFoldDB" id="L8X548"/>
<keyword evidence="2" id="KW-0472">Membrane</keyword>
<evidence type="ECO:0000256" key="1">
    <source>
        <dbReference type="SAM" id="Coils"/>
    </source>
</evidence>
<dbReference type="Proteomes" id="UP000011668">
    <property type="component" value="Unassembled WGS sequence"/>
</dbReference>
<proteinExistence type="predicted"/>
<keyword evidence="2" id="KW-0812">Transmembrane</keyword>
<feature type="transmembrane region" description="Helical" evidence="2">
    <location>
        <begin position="6"/>
        <end position="22"/>
    </location>
</feature>
<keyword evidence="2" id="KW-1133">Transmembrane helix</keyword>
<feature type="coiled-coil region" evidence="1">
    <location>
        <begin position="54"/>
        <end position="81"/>
    </location>
</feature>
<evidence type="ECO:0000313" key="4">
    <source>
        <dbReference type="Proteomes" id="UP000011668"/>
    </source>
</evidence>
<sequence length="196" mass="23058">MRRGPSRLIWFGLGGIATYWFIQSREQKREMLMSQGADTQRAGHCHAAWGWGRWGDHRREMNEAQQKMEDHRRKVQEQFADFGNIGGDKLADMAESSLDSVMSSVVALKQNSELHRKLLEPRRQRKILASCDCENVELNQHYVLLISLYNILCSIFDFVKHAPMRRAELYRMFYHQPVEKEEEPDRGVICQSMRTW</sequence>
<evidence type="ECO:0000256" key="2">
    <source>
        <dbReference type="SAM" id="Phobius"/>
    </source>
</evidence>
<keyword evidence="1" id="KW-0175">Coiled coil</keyword>
<dbReference type="OrthoDB" id="2960209at2759"/>